<evidence type="ECO:0000313" key="4">
    <source>
        <dbReference type="Proteomes" id="UP000838763"/>
    </source>
</evidence>
<proteinExistence type="predicted"/>
<evidence type="ECO:0000256" key="1">
    <source>
        <dbReference type="SAM" id="MobiDB-lite"/>
    </source>
</evidence>
<keyword evidence="4" id="KW-1185">Reference proteome</keyword>
<reference evidence="3" key="1">
    <citation type="submission" date="2022-11" db="EMBL/GenBank/DDBJ databases">
        <authorList>
            <person name="Scott C."/>
            <person name="Bruce N."/>
        </authorList>
    </citation>
    <scope>NUCLEOTIDE SEQUENCE</scope>
</reference>
<feature type="region of interest" description="Disordered" evidence="1">
    <location>
        <begin position="52"/>
        <end position="74"/>
    </location>
</feature>
<organism evidence="3 4">
    <name type="scientific">Parascedosporium putredinis</name>
    <dbReference type="NCBI Taxonomy" id="1442378"/>
    <lineage>
        <taxon>Eukaryota</taxon>
        <taxon>Fungi</taxon>
        <taxon>Dikarya</taxon>
        <taxon>Ascomycota</taxon>
        <taxon>Pezizomycotina</taxon>
        <taxon>Sordariomycetes</taxon>
        <taxon>Hypocreomycetidae</taxon>
        <taxon>Microascales</taxon>
        <taxon>Microascaceae</taxon>
        <taxon>Parascedosporium</taxon>
    </lineage>
</organism>
<comment type="caution">
    <text evidence="3">The sequence shown here is derived from an EMBL/GenBank/DDBJ whole genome shotgun (WGS) entry which is preliminary data.</text>
</comment>
<keyword evidence="2" id="KW-0812">Transmembrane</keyword>
<keyword evidence="2" id="KW-1133">Transmembrane helix</keyword>
<accession>A0A9P1HBH0</accession>
<evidence type="ECO:0000256" key="2">
    <source>
        <dbReference type="SAM" id="Phobius"/>
    </source>
</evidence>
<dbReference type="Proteomes" id="UP000838763">
    <property type="component" value="Unassembled WGS sequence"/>
</dbReference>
<dbReference type="OrthoDB" id="414175at2759"/>
<keyword evidence="2" id="KW-0472">Membrane</keyword>
<feature type="compositionally biased region" description="Polar residues" evidence="1">
    <location>
        <begin position="345"/>
        <end position="355"/>
    </location>
</feature>
<feature type="region of interest" description="Disordered" evidence="1">
    <location>
        <begin position="333"/>
        <end position="367"/>
    </location>
</feature>
<gene>
    <name evidence="3" type="ORF">PPNO1_LOCUS9657</name>
</gene>
<evidence type="ECO:0008006" key="5">
    <source>
        <dbReference type="Google" id="ProtNLM"/>
    </source>
</evidence>
<dbReference type="AlphaFoldDB" id="A0A9P1HBH0"/>
<feature type="transmembrane region" description="Helical" evidence="2">
    <location>
        <begin position="25"/>
        <end position="44"/>
    </location>
</feature>
<sequence>MGFLQNGRGLASYLVMPNTFQARRFIVLGSMVSLLLLIALWNQFSVDGPTRPAGTRLAQGPSTPTGKRPNPFTNPLDEVRQTPASIRQDPLCSFHPDTSKIAVVMKTGATESFARLPTQFMTTLRCIPDYLVFSDRKETIAGIQVMDTLDAVLPKAMEGNADFDLYRVQASCAIDQGPCTSALDRAEMGWNLDKYKNIHMAEKTWKMLPDKDCVALLGDIAFAHGGSGYLMSRAAMKDLIGGHPGLANRYDEDMHNYCCGDAVFAKAVRDTIDVNVTGVWPTINGEKPFTLPYGDSHWCHPIATMHHMSPEEISTFWEFETQFYADEAAEASRKDADKFVPSPSSPRISIENSSPPDFFPGATTGTT</sequence>
<protein>
    <recommendedName>
        <fullName evidence="5">Glycosyltransferase family 31 protein</fullName>
    </recommendedName>
</protein>
<dbReference type="EMBL" id="CALLCH030000021">
    <property type="protein sequence ID" value="CAI4220117.1"/>
    <property type="molecule type" value="Genomic_DNA"/>
</dbReference>
<evidence type="ECO:0000313" key="3">
    <source>
        <dbReference type="EMBL" id="CAI4220117.1"/>
    </source>
</evidence>
<name>A0A9P1HBH0_9PEZI</name>